<protein>
    <submittedName>
        <fullName evidence="2">Uncharacterized protein LOC110011436</fullName>
    </submittedName>
</protein>
<organism evidence="1 2">
    <name type="scientific">Sesamum indicum</name>
    <name type="common">Oriental sesame</name>
    <name type="synonym">Sesamum orientale</name>
    <dbReference type="NCBI Taxonomy" id="4182"/>
    <lineage>
        <taxon>Eukaryota</taxon>
        <taxon>Viridiplantae</taxon>
        <taxon>Streptophyta</taxon>
        <taxon>Embryophyta</taxon>
        <taxon>Tracheophyta</taxon>
        <taxon>Spermatophyta</taxon>
        <taxon>Magnoliopsida</taxon>
        <taxon>eudicotyledons</taxon>
        <taxon>Gunneridae</taxon>
        <taxon>Pentapetalae</taxon>
        <taxon>asterids</taxon>
        <taxon>lamiids</taxon>
        <taxon>Lamiales</taxon>
        <taxon>Pedaliaceae</taxon>
        <taxon>Sesamum</taxon>
    </lineage>
</organism>
<keyword evidence="1" id="KW-1185">Reference proteome</keyword>
<name>A0A8M8ULM9_SESIN</name>
<dbReference type="RefSeq" id="XP_020547167.1">
    <property type="nucleotide sequence ID" value="XM_020691508.1"/>
</dbReference>
<evidence type="ECO:0000313" key="1">
    <source>
        <dbReference type="Proteomes" id="UP000504604"/>
    </source>
</evidence>
<sequence>MLRDSLGDLRRKAVFLDEAARHFFYQIAKIHFLKEGDRNTKFFHDMLKRNVARNSIETVTWADGTIITAAENIAQEFVDYYTSFLGTEAHTLPVNDVALNGSLHGFFRSVIQGVECFWFQVFPLPAAVIEKIHRLCRNFLWNSRRAPIAWKKICHPKEEGGLDIRYIQSWNVAFLSRVLWNIHRKADTSWVQWVNGVYLRGVSI</sequence>
<reference evidence="2" key="1">
    <citation type="submission" date="2025-08" db="UniProtKB">
        <authorList>
            <consortium name="RefSeq"/>
        </authorList>
    </citation>
    <scope>IDENTIFICATION</scope>
</reference>
<accession>A0A8M8ULM9</accession>
<gene>
    <name evidence="2" type="primary">LOC110011436</name>
</gene>
<dbReference type="PANTHER" id="PTHR33116:SF80">
    <property type="entry name" value="REVERSE TRANSCRIPTASE ZINC-BINDING DOMAIN-CONTAINING PROTEIN"/>
    <property type="match status" value="1"/>
</dbReference>
<dbReference type="OrthoDB" id="1938625at2759"/>
<proteinExistence type="predicted"/>
<dbReference type="AlphaFoldDB" id="A0A8M8ULM9"/>
<evidence type="ECO:0000313" key="2">
    <source>
        <dbReference type="RefSeq" id="XP_020547167.1"/>
    </source>
</evidence>
<dbReference type="GeneID" id="110011436"/>
<dbReference type="KEGG" id="sind:110011436"/>
<dbReference type="Proteomes" id="UP000504604">
    <property type="component" value="Unplaced"/>
</dbReference>
<dbReference type="PANTHER" id="PTHR33116">
    <property type="entry name" value="REVERSE TRANSCRIPTASE ZINC-BINDING DOMAIN-CONTAINING PROTEIN-RELATED-RELATED"/>
    <property type="match status" value="1"/>
</dbReference>